<name>A0A6M3L6J4_9ZZZZ</name>
<dbReference type="GO" id="GO:0000166">
    <property type="term" value="F:nucleotide binding"/>
    <property type="evidence" value="ECO:0007669"/>
    <property type="project" value="InterPro"/>
</dbReference>
<dbReference type="PANTHER" id="PTHR43249">
    <property type="entry name" value="UDP-N-ACETYL-2-AMINO-2-DEOXY-D-GLUCURONATE OXIDASE"/>
    <property type="match status" value="1"/>
</dbReference>
<organism evidence="3">
    <name type="scientific">viral metagenome</name>
    <dbReference type="NCBI Taxonomy" id="1070528"/>
    <lineage>
        <taxon>unclassified sequences</taxon>
        <taxon>metagenomes</taxon>
        <taxon>organismal metagenomes</taxon>
    </lineage>
</organism>
<evidence type="ECO:0000259" key="1">
    <source>
        <dbReference type="Pfam" id="PF01408"/>
    </source>
</evidence>
<dbReference type="InterPro" id="IPR000683">
    <property type="entry name" value="Gfo/Idh/MocA-like_OxRdtase_N"/>
</dbReference>
<dbReference type="EMBL" id="MT142919">
    <property type="protein sequence ID" value="QJA90527.1"/>
    <property type="molecule type" value="Genomic_DNA"/>
</dbReference>
<evidence type="ECO:0000313" key="3">
    <source>
        <dbReference type="EMBL" id="QJA90527.1"/>
    </source>
</evidence>
<feature type="domain" description="Gfo/Idh/MocA-like oxidoreductase N-terminal" evidence="1">
    <location>
        <begin position="7"/>
        <end position="102"/>
    </location>
</feature>
<dbReference type="Gene3D" id="3.40.50.720">
    <property type="entry name" value="NAD(P)-binding Rossmann-like Domain"/>
    <property type="match status" value="1"/>
</dbReference>
<evidence type="ECO:0000259" key="2">
    <source>
        <dbReference type="Pfam" id="PF22725"/>
    </source>
</evidence>
<dbReference type="InterPro" id="IPR036291">
    <property type="entry name" value="NAD(P)-bd_dom_sf"/>
</dbReference>
<protein>
    <submittedName>
        <fullName evidence="3">Putative oxidoreductase family protein</fullName>
    </submittedName>
</protein>
<accession>A0A6M3L6J4</accession>
<gene>
    <name evidence="3" type="ORF">MM415B02360_0012</name>
</gene>
<dbReference type="Gene3D" id="3.30.360.10">
    <property type="entry name" value="Dihydrodipicolinate Reductase, domain 2"/>
    <property type="match status" value="1"/>
</dbReference>
<dbReference type="InterPro" id="IPR052515">
    <property type="entry name" value="Gfo/Idh/MocA_Oxidoreductase"/>
</dbReference>
<proteinExistence type="predicted"/>
<dbReference type="SUPFAM" id="SSF51735">
    <property type="entry name" value="NAD(P)-binding Rossmann-fold domains"/>
    <property type="match status" value="1"/>
</dbReference>
<dbReference type="SUPFAM" id="SSF55347">
    <property type="entry name" value="Glyceraldehyde-3-phosphate dehydrogenase-like, C-terminal domain"/>
    <property type="match status" value="1"/>
</dbReference>
<dbReference type="Pfam" id="PF01408">
    <property type="entry name" value="GFO_IDH_MocA"/>
    <property type="match status" value="1"/>
</dbReference>
<feature type="domain" description="GFO/IDH/MocA-like oxidoreductase" evidence="2">
    <location>
        <begin position="153"/>
        <end position="233"/>
    </location>
</feature>
<sequence>MARETVEVVLVGLGSIGLKHYNNLVQLGARVVAVADPEYSRLPSEVPERYDDPMEAIAEEADGRAVVIASPTEFHVEQVQAAAAAKAAYVLVEKPPSVTGTEWRLTRGKLGDTRCVVGFNWRFHRGIDETLVQRCKGSKAVYTIVSNDNITTWPNYGPNSFARDARSGGVLLTSLTHSIDLAILTFGPPTALVSALQSDDPSITNADHMAMVRILHASTGASGLLYTAWRPPPATFITIIRETDCMCVGVSDLQYSADRAQMHSRMMDSFLNYARTGREGNLCTAEQAQVVMDVVDAARLSWANRGPVQFGEMPEA</sequence>
<dbReference type="InterPro" id="IPR055170">
    <property type="entry name" value="GFO_IDH_MocA-like_dom"/>
</dbReference>
<dbReference type="AlphaFoldDB" id="A0A6M3L6J4"/>
<reference evidence="3" key="1">
    <citation type="submission" date="2020-03" db="EMBL/GenBank/DDBJ databases">
        <title>The deep terrestrial virosphere.</title>
        <authorList>
            <person name="Holmfeldt K."/>
            <person name="Nilsson E."/>
            <person name="Simone D."/>
            <person name="Lopez-Fernandez M."/>
            <person name="Wu X."/>
            <person name="de Brujin I."/>
            <person name="Lundin D."/>
            <person name="Andersson A."/>
            <person name="Bertilsson S."/>
            <person name="Dopson M."/>
        </authorList>
    </citation>
    <scope>NUCLEOTIDE SEQUENCE</scope>
    <source>
        <strain evidence="3">MM415B02360</strain>
    </source>
</reference>
<dbReference type="PANTHER" id="PTHR43249:SF1">
    <property type="entry name" value="D-GLUCOSIDE 3-DEHYDROGENASE"/>
    <property type="match status" value="1"/>
</dbReference>
<dbReference type="Pfam" id="PF22725">
    <property type="entry name" value="GFO_IDH_MocA_C3"/>
    <property type="match status" value="1"/>
</dbReference>